<dbReference type="PANTHER" id="PTHR43725:SF53">
    <property type="entry name" value="UDP-ARABINOSE 4-EPIMERASE 1"/>
    <property type="match status" value="1"/>
</dbReference>
<keyword evidence="8" id="KW-1185">Reference proteome</keyword>
<comment type="caution">
    <text evidence="7">The sequence shown here is derived from an EMBL/GenBank/DDBJ whole genome shotgun (WGS) entry which is preliminary data.</text>
</comment>
<evidence type="ECO:0000259" key="6">
    <source>
        <dbReference type="Pfam" id="PF01370"/>
    </source>
</evidence>
<dbReference type="EMBL" id="JAFHKJ010000014">
    <property type="protein sequence ID" value="MBN2975177.1"/>
    <property type="molecule type" value="Genomic_DNA"/>
</dbReference>
<protein>
    <recommendedName>
        <fullName evidence="3">UDP-glucose 4-epimerase</fullName>
    </recommendedName>
    <alternativeName>
        <fullName evidence="5">Galactowaldenase</fullName>
    </alternativeName>
    <alternativeName>
        <fullName evidence="4">UDP-galactose 4-epimerase</fullName>
    </alternativeName>
</protein>
<dbReference type="RefSeq" id="WP_205489907.1">
    <property type="nucleotide sequence ID" value="NZ_JAFHKI010000051.1"/>
</dbReference>
<comment type="pathway">
    <text evidence="1">Carbohydrate metabolism; galactose metabolism.</text>
</comment>
<evidence type="ECO:0000313" key="8">
    <source>
        <dbReference type="Proteomes" id="UP001154860"/>
    </source>
</evidence>
<evidence type="ECO:0000256" key="1">
    <source>
        <dbReference type="ARBA" id="ARBA00004947"/>
    </source>
</evidence>
<reference evidence="7 8" key="1">
    <citation type="journal article" date="2021" name="Int. J. Syst. Evol. Microbiol.">
        <title>Pseudomonas lactucae sp. nov., a pathogen causing bacterial rot of lettuce in Japan.</title>
        <authorList>
            <person name="Sawada H."/>
            <person name="Fujikawa T."/>
            <person name="Satou M."/>
        </authorList>
    </citation>
    <scope>NUCLEOTIDE SEQUENCE [LARGE SCALE GENOMIC DNA]</scope>
    <source>
        <strain evidence="7 8">MAFF 301381</strain>
    </source>
</reference>
<dbReference type="AlphaFoldDB" id="A0A9X0Y8I6"/>
<organism evidence="7 8">
    <name type="scientific">Pseudomonas lactucae</name>
    <dbReference type="NCBI Taxonomy" id="2813360"/>
    <lineage>
        <taxon>Bacteria</taxon>
        <taxon>Pseudomonadati</taxon>
        <taxon>Pseudomonadota</taxon>
        <taxon>Gammaproteobacteria</taxon>
        <taxon>Pseudomonadales</taxon>
        <taxon>Pseudomonadaceae</taxon>
        <taxon>Pseudomonas</taxon>
    </lineage>
</organism>
<gene>
    <name evidence="7" type="ORF">JWR99_03955</name>
</gene>
<feature type="domain" description="NAD-dependent epimerase/dehydratase" evidence="6">
    <location>
        <begin position="4"/>
        <end position="237"/>
    </location>
</feature>
<dbReference type="SUPFAM" id="SSF51735">
    <property type="entry name" value="NAD(P)-binding Rossmann-fold domains"/>
    <property type="match status" value="1"/>
</dbReference>
<dbReference type="Proteomes" id="UP001154860">
    <property type="component" value="Unassembled WGS sequence"/>
</dbReference>
<dbReference type="InterPro" id="IPR001509">
    <property type="entry name" value="Epimerase_deHydtase"/>
</dbReference>
<proteinExistence type="inferred from homology"/>
<dbReference type="Gene3D" id="3.40.50.720">
    <property type="entry name" value="NAD(P)-binding Rossmann-like Domain"/>
    <property type="match status" value="1"/>
</dbReference>
<accession>A0A9X0Y8I6</accession>
<evidence type="ECO:0000256" key="4">
    <source>
        <dbReference type="ARBA" id="ARBA00031367"/>
    </source>
</evidence>
<evidence type="ECO:0000256" key="3">
    <source>
        <dbReference type="ARBA" id="ARBA00018569"/>
    </source>
</evidence>
<reference evidence="7 8" key="2">
    <citation type="journal article" date="2023" name="Plant Pathol.">
        <title>Dismantling and reorganizing Pseudomonas marginalis sensu#lato.</title>
        <authorList>
            <person name="Sawada H."/>
            <person name="Fujikawa T."/>
            <person name="Satou M."/>
        </authorList>
    </citation>
    <scope>NUCLEOTIDE SEQUENCE [LARGE SCALE GENOMIC DNA]</scope>
    <source>
        <strain evidence="7 8">MAFF 301381</strain>
    </source>
</reference>
<dbReference type="Pfam" id="PF01370">
    <property type="entry name" value="Epimerase"/>
    <property type="match status" value="1"/>
</dbReference>
<dbReference type="PANTHER" id="PTHR43725">
    <property type="entry name" value="UDP-GLUCOSE 4-EPIMERASE"/>
    <property type="match status" value="1"/>
</dbReference>
<sequence>MKYVIFGGGGFIGSTIADQLLKEGHSLRIFERPRVEPYRAFTEDESVEWITGDFQSKHNLHSAMEGTDGILHLVSTTLPKSSNEDTIYDIQTNVVSTLNMLDSMVELNIKKIVFISSGGTVYGRPHQMPIPETHPTEPEVSYGISKLTIEKYLYLYSQLHGIQPITLRVANPYGERQRIETAQGAVAAFINRAVANKPIEIWGDGSVTRDYIYIKDLADAFIKALAYNGKHQVFNLGSGSGTSLNELVNTIEKIINKPIERTYKPGRPFDVPINVLDCSLAERELGWAAQRNLEDGLTSTIEWYMNQMDHKPKTDESD</sequence>
<name>A0A9X0Y8I6_9PSED</name>
<evidence type="ECO:0000256" key="5">
    <source>
        <dbReference type="ARBA" id="ARBA00033067"/>
    </source>
</evidence>
<evidence type="ECO:0000313" key="7">
    <source>
        <dbReference type="EMBL" id="MBN2975177.1"/>
    </source>
</evidence>
<dbReference type="PRINTS" id="PR01713">
    <property type="entry name" value="NUCEPIMERASE"/>
</dbReference>
<dbReference type="Gene3D" id="3.90.25.10">
    <property type="entry name" value="UDP-galactose 4-epimerase, domain 1"/>
    <property type="match status" value="1"/>
</dbReference>
<dbReference type="InterPro" id="IPR036291">
    <property type="entry name" value="NAD(P)-bd_dom_sf"/>
</dbReference>
<comment type="similarity">
    <text evidence="2">Belongs to the NAD(P)-dependent epimerase/dehydratase family.</text>
</comment>
<evidence type="ECO:0000256" key="2">
    <source>
        <dbReference type="ARBA" id="ARBA00007637"/>
    </source>
</evidence>